<evidence type="ECO:0000313" key="2">
    <source>
        <dbReference type="Proteomes" id="UP001165367"/>
    </source>
</evidence>
<proteinExistence type="predicted"/>
<dbReference type="RefSeq" id="WP_237867887.1">
    <property type="nucleotide sequence ID" value="NZ_JAKLTR010000001.1"/>
</dbReference>
<dbReference type="Proteomes" id="UP001165367">
    <property type="component" value="Unassembled WGS sequence"/>
</dbReference>
<name>A0ABS9KK00_9BACT</name>
<accession>A0ABS9KK00</accession>
<organism evidence="1 2">
    <name type="scientific">Terrimonas ginsenosidimutans</name>
    <dbReference type="NCBI Taxonomy" id="2908004"/>
    <lineage>
        <taxon>Bacteria</taxon>
        <taxon>Pseudomonadati</taxon>
        <taxon>Bacteroidota</taxon>
        <taxon>Chitinophagia</taxon>
        <taxon>Chitinophagales</taxon>
        <taxon>Chitinophagaceae</taxon>
        <taxon>Terrimonas</taxon>
    </lineage>
</organism>
<reference evidence="1" key="1">
    <citation type="submission" date="2022-01" db="EMBL/GenBank/DDBJ databases">
        <authorList>
            <person name="Jo J.-H."/>
            <person name="Im W.-T."/>
        </authorList>
    </citation>
    <scope>NUCLEOTIDE SEQUENCE</scope>
    <source>
        <strain evidence="1">NA20</strain>
    </source>
</reference>
<protein>
    <submittedName>
        <fullName evidence="1">Uncharacterized protein</fullName>
    </submittedName>
</protein>
<evidence type="ECO:0000313" key="1">
    <source>
        <dbReference type="EMBL" id="MCG2612658.1"/>
    </source>
</evidence>
<comment type="caution">
    <text evidence="1">The sequence shown here is derived from an EMBL/GenBank/DDBJ whole genome shotgun (WGS) entry which is preliminary data.</text>
</comment>
<dbReference type="EMBL" id="JAKLTR010000001">
    <property type="protein sequence ID" value="MCG2612658.1"/>
    <property type="molecule type" value="Genomic_DNA"/>
</dbReference>
<keyword evidence="2" id="KW-1185">Reference proteome</keyword>
<sequence>MGVSTILPGTWEGDYIDVRGYKGILEMKIEARESELSGRFKLTVKDIDKPQIFEGSLKGESNEKETRLSLMIYDKESSQDLQFTHEIKITDGGTYASQCFYGMVTSVEKSVFGGGVWIAWHFKNKNKQ</sequence>
<gene>
    <name evidence="1" type="ORF">LZZ85_00140</name>
</gene>